<accession>A0A8K0TML3</accession>
<dbReference type="Gene3D" id="1.25.40.10">
    <property type="entry name" value="Tetratricopeptide repeat domain"/>
    <property type="match status" value="1"/>
</dbReference>
<protein>
    <submittedName>
        <fullName evidence="2">Uncharacterized protein</fullName>
    </submittedName>
</protein>
<dbReference type="Pfam" id="PF06041">
    <property type="entry name" value="DUF924"/>
    <property type="match status" value="1"/>
</dbReference>
<feature type="compositionally biased region" description="Basic and acidic residues" evidence="1">
    <location>
        <begin position="237"/>
        <end position="247"/>
    </location>
</feature>
<organism evidence="2 3">
    <name type="scientific">Plectosphaerella cucumerina</name>
    <dbReference type="NCBI Taxonomy" id="40658"/>
    <lineage>
        <taxon>Eukaryota</taxon>
        <taxon>Fungi</taxon>
        <taxon>Dikarya</taxon>
        <taxon>Ascomycota</taxon>
        <taxon>Pezizomycotina</taxon>
        <taxon>Sordariomycetes</taxon>
        <taxon>Hypocreomycetidae</taxon>
        <taxon>Glomerellales</taxon>
        <taxon>Plectosphaerellaceae</taxon>
        <taxon>Plectosphaerella</taxon>
    </lineage>
</organism>
<comment type="caution">
    <text evidence="2">The sequence shown here is derived from an EMBL/GenBank/DDBJ whole genome shotgun (WGS) entry which is preliminary data.</text>
</comment>
<proteinExistence type="predicted"/>
<dbReference type="EMBL" id="JAGPXD010000002">
    <property type="protein sequence ID" value="KAH7368268.1"/>
    <property type="molecule type" value="Genomic_DNA"/>
</dbReference>
<dbReference type="AlphaFoldDB" id="A0A8K0TML3"/>
<gene>
    <name evidence="2" type="ORF">B0T11DRAFT_326462</name>
</gene>
<dbReference type="Gene3D" id="1.20.58.320">
    <property type="entry name" value="TPR-like"/>
    <property type="match status" value="1"/>
</dbReference>
<sequence>MPPATKDVRDIINSDLLASVRSFWFSHIPDQDAAVLPGREHMKPWFFGDEQFDSSCVKHFAEATEAIRSLNPSADTILAALDGASPNDWLAAVLLLDQVPRNCYRGADAHIVFNLFDPLARAVTRRAIALGIPTSPDMKYFGCRRMWFYLPLMHSEELEAHDQAVAEYKQMGADFKALLAQPSAATGEQDRRCGEVLAANREAAEKFLQTNLEFEVKHRDIIAKFGRYPHRNGPLGRDMRPEERDYLDGGGETFGAAV</sequence>
<feature type="compositionally biased region" description="Gly residues" evidence="1">
    <location>
        <begin position="248"/>
        <end position="258"/>
    </location>
</feature>
<evidence type="ECO:0000313" key="2">
    <source>
        <dbReference type="EMBL" id="KAH7368268.1"/>
    </source>
</evidence>
<dbReference type="InterPro" id="IPR011990">
    <property type="entry name" value="TPR-like_helical_dom_sf"/>
</dbReference>
<feature type="region of interest" description="Disordered" evidence="1">
    <location>
        <begin position="233"/>
        <end position="258"/>
    </location>
</feature>
<keyword evidence="3" id="KW-1185">Reference proteome</keyword>
<reference evidence="2" key="1">
    <citation type="journal article" date="2021" name="Nat. Commun.">
        <title>Genetic determinants of endophytism in the Arabidopsis root mycobiome.</title>
        <authorList>
            <person name="Mesny F."/>
            <person name="Miyauchi S."/>
            <person name="Thiergart T."/>
            <person name="Pickel B."/>
            <person name="Atanasova L."/>
            <person name="Karlsson M."/>
            <person name="Huettel B."/>
            <person name="Barry K.W."/>
            <person name="Haridas S."/>
            <person name="Chen C."/>
            <person name="Bauer D."/>
            <person name="Andreopoulos W."/>
            <person name="Pangilinan J."/>
            <person name="LaButti K."/>
            <person name="Riley R."/>
            <person name="Lipzen A."/>
            <person name="Clum A."/>
            <person name="Drula E."/>
            <person name="Henrissat B."/>
            <person name="Kohler A."/>
            <person name="Grigoriev I.V."/>
            <person name="Martin F.M."/>
            <person name="Hacquard S."/>
        </authorList>
    </citation>
    <scope>NUCLEOTIDE SEQUENCE</scope>
    <source>
        <strain evidence="2">MPI-CAGE-AT-0016</strain>
    </source>
</reference>
<name>A0A8K0TML3_9PEZI</name>
<dbReference type="Proteomes" id="UP000813385">
    <property type="component" value="Unassembled WGS sequence"/>
</dbReference>
<dbReference type="SUPFAM" id="SSF48452">
    <property type="entry name" value="TPR-like"/>
    <property type="match status" value="1"/>
</dbReference>
<dbReference type="InterPro" id="IPR010323">
    <property type="entry name" value="DUF924"/>
</dbReference>
<evidence type="ECO:0000256" key="1">
    <source>
        <dbReference type="SAM" id="MobiDB-lite"/>
    </source>
</evidence>
<evidence type="ECO:0000313" key="3">
    <source>
        <dbReference type="Proteomes" id="UP000813385"/>
    </source>
</evidence>
<dbReference type="OrthoDB" id="414698at2759"/>